<keyword evidence="3" id="KW-1185">Reference proteome</keyword>
<dbReference type="AlphaFoldDB" id="A0AA40EP37"/>
<evidence type="ECO:0000313" key="3">
    <source>
        <dbReference type="Proteomes" id="UP001172155"/>
    </source>
</evidence>
<comment type="caution">
    <text evidence="2">The sequence shown here is derived from an EMBL/GenBank/DDBJ whole genome shotgun (WGS) entry which is preliminary data.</text>
</comment>
<sequence>MPRQRPLDTTSPPPWGPHVRPPLVHRAEYRLPSQRTKGDGTGRSGPDPRSGSDGRHCAGTPTASKHLSWLHWRRGIPNTMLCLSNINHRHLDASWCGLADWTGYVGTSRCEVVLHDAVSGRESISQYLLSPDLINLIWDLGSRGTIVAWYRIWCRSLPSQVCLRHDNALSSAGNDGAGWFSRGGTVRQPPNERWGVALQSLSAVRRQGPVARSWAPPSGPPICEKSRLIICGFMEFTIQRPQKLPRLFQGQWAID</sequence>
<dbReference type="Proteomes" id="UP001172155">
    <property type="component" value="Unassembled WGS sequence"/>
</dbReference>
<evidence type="ECO:0000313" key="2">
    <source>
        <dbReference type="EMBL" id="KAK0742884.1"/>
    </source>
</evidence>
<reference evidence="2" key="1">
    <citation type="submission" date="2023-06" db="EMBL/GenBank/DDBJ databases">
        <title>Genome-scale phylogeny and comparative genomics of the fungal order Sordariales.</title>
        <authorList>
            <consortium name="Lawrence Berkeley National Laboratory"/>
            <person name="Hensen N."/>
            <person name="Bonometti L."/>
            <person name="Westerberg I."/>
            <person name="Brannstrom I.O."/>
            <person name="Guillou S."/>
            <person name="Cros-Aarteil S."/>
            <person name="Calhoun S."/>
            <person name="Haridas S."/>
            <person name="Kuo A."/>
            <person name="Mondo S."/>
            <person name="Pangilinan J."/>
            <person name="Riley R."/>
            <person name="LaButti K."/>
            <person name="Andreopoulos B."/>
            <person name="Lipzen A."/>
            <person name="Chen C."/>
            <person name="Yanf M."/>
            <person name="Daum C."/>
            <person name="Ng V."/>
            <person name="Clum A."/>
            <person name="Steindorff A."/>
            <person name="Ohm R."/>
            <person name="Martin F."/>
            <person name="Silar P."/>
            <person name="Natvig D."/>
            <person name="Lalanne C."/>
            <person name="Gautier V."/>
            <person name="Ament-velasquez S.L."/>
            <person name="Kruys A."/>
            <person name="Hutchinson M.I."/>
            <person name="Powell A.J."/>
            <person name="Barry K."/>
            <person name="Miller A.N."/>
            <person name="Grigoriev I.V."/>
            <person name="Debuchy R."/>
            <person name="Gladieux P."/>
            <person name="Thoren M.H."/>
            <person name="Johannesson H."/>
        </authorList>
    </citation>
    <scope>NUCLEOTIDE SEQUENCE</scope>
    <source>
        <strain evidence="2">SMH3187-1</strain>
    </source>
</reference>
<feature type="compositionally biased region" description="Pro residues" evidence="1">
    <location>
        <begin position="11"/>
        <end position="20"/>
    </location>
</feature>
<feature type="region of interest" description="Disordered" evidence="1">
    <location>
        <begin position="1"/>
        <end position="59"/>
    </location>
</feature>
<accession>A0AA40EP37</accession>
<dbReference type="EMBL" id="JAUKUD010000005">
    <property type="protein sequence ID" value="KAK0742884.1"/>
    <property type="molecule type" value="Genomic_DNA"/>
</dbReference>
<name>A0AA40EP37_9PEZI</name>
<protein>
    <submittedName>
        <fullName evidence="2">Uncharacterized protein</fullName>
    </submittedName>
</protein>
<proteinExistence type="predicted"/>
<organism evidence="2 3">
    <name type="scientific">Schizothecium vesticola</name>
    <dbReference type="NCBI Taxonomy" id="314040"/>
    <lineage>
        <taxon>Eukaryota</taxon>
        <taxon>Fungi</taxon>
        <taxon>Dikarya</taxon>
        <taxon>Ascomycota</taxon>
        <taxon>Pezizomycotina</taxon>
        <taxon>Sordariomycetes</taxon>
        <taxon>Sordariomycetidae</taxon>
        <taxon>Sordariales</taxon>
        <taxon>Schizotheciaceae</taxon>
        <taxon>Schizothecium</taxon>
    </lineage>
</organism>
<gene>
    <name evidence="2" type="ORF">B0T18DRAFT_172171</name>
</gene>
<evidence type="ECO:0000256" key="1">
    <source>
        <dbReference type="SAM" id="MobiDB-lite"/>
    </source>
</evidence>